<accession>A0A0A1STL8</accession>
<evidence type="ECO:0000313" key="2">
    <source>
        <dbReference type="EMBL" id="CEJ81521.1"/>
    </source>
</evidence>
<reference evidence="2 3" key="1">
    <citation type="journal article" date="2015" name="Genome Announc.">
        <title>Draft Genome Sequence and Gene Annotation of the Entomopathogenic Fungus Verticillium hemipterigenum.</title>
        <authorList>
            <person name="Horn F."/>
            <person name="Habel A."/>
            <person name="Scharf D.H."/>
            <person name="Dworschak J."/>
            <person name="Brakhage A.A."/>
            <person name="Guthke R."/>
            <person name="Hertweck C."/>
            <person name="Linde J."/>
        </authorList>
    </citation>
    <scope>NUCLEOTIDE SEQUENCE [LARGE SCALE GENOMIC DNA]</scope>
</reference>
<name>A0A0A1STL8_9HYPO</name>
<dbReference type="Proteomes" id="UP000039046">
    <property type="component" value="Unassembled WGS sequence"/>
</dbReference>
<feature type="chain" id="PRO_5001989659" evidence="1">
    <location>
        <begin position="20"/>
        <end position="116"/>
    </location>
</feature>
<dbReference type="AlphaFoldDB" id="A0A0A1STL8"/>
<dbReference type="OrthoDB" id="5596743at2759"/>
<keyword evidence="1" id="KW-0732">Signal</keyword>
<dbReference type="STRING" id="1531966.A0A0A1STL8"/>
<keyword evidence="3" id="KW-1185">Reference proteome</keyword>
<proteinExistence type="predicted"/>
<gene>
    <name evidence="2" type="ORF">VHEMI01642</name>
</gene>
<sequence length="116" mass="11834">MKSFTLAAVVASLATAVSADCHADNCARAVTGTRLGPAFVSSARADCSTRQAHTETAPAVTETQYVTVQAPTYASACSGLVRYSSACSCWGITATTSVVTPTITTTSTIYIDGSEA</sequence>
<dbReference type="HOGENOM" id="CLU_122522_0_0_1"/>
<feature type="signal peptide" evidence="1">
    <location>
        <begin position="1"/>
        <end position="19"/>
    </location>
</feature>
<evidence type="ECO:0000313" key="3">
    <source>
        <dbReference type="Proteomes" id="UP000039046"/>
    </source>
</evidence>
<protein>
    <submittedName>
        <fullName evidence="2">Putative AAA family ATPase</fullName>
    </submittedName>
</protein>
<dbReference type="EMBL" id="CDHN01000001">
    <property type="protein sequence ID" value="CEJ81521.1"/>
    <property type="molecule type" value="Genomic_DNA"/>
</dbReference>
<evidence type="ECO:0000256" key="1">
    <source>
        <dbReference type="SAM" id="SignalP"/>
    </source>
</evidence>
<organism evidence="2 3">
    <name type="scientific">[Torrubiella] hemipterigena</name>
    <dbReference type="NCBI Taxonomy" id="1531966"/>
    <lineage>
        <taxon>Eukaryota</taxon>
        <taxon>Fungi</taxon>
        <taxon>Dikarya</taxon>
        <taxon>Ascomycota</taxon>
        <taxon>Pezizomycotina</taxon>
        <taxon>Sordariomycetes</taxon>
        <taxon>Hypocreomycetidae</taxon>
        <taxon>Hypocreales</taxon>
        <taxon>Clavicipitaceae</taxon>
        <taxon>Clavicipitaceae incertae sedis</taxon>
        <taxon>'Torrubiella' clade</taxon>
    </lineage>
</organism>